<dbReference type="InParanoid" id="A0A5C3PP93"/>
<dbReference type="STRING" id="1314778.A0A5C3PP93"/>
<accession>A0A5C3PP93</accession>
<sequence length="316" mass="35150">MPSVLLSPSFVASIIIFATVTAHLIVAIRRLFDEFLYFMDGHEPTLYFSEVGAKTNLAEIAQLEIAALTCDLIIVSNLPTLETQRRLTFVILLRIYRVRAVWNGGYRVIVFPCLTTLGLAATGVGVTYQFSLEGAGTDVYGFDANRRITSNAVFTLYTNFYGTFMIAFRLWSHDRRMRDLPIGGRGVMDVLIIIAESATIYTYVRNSSATHLLTKAVTNIVDRVWTLFFFIAYRFKSLLHSLVISCWPVMSGISFMLILARVGWTRRRQSRQTTTTTSAITVAADTWAPDGATEASGHALVPSWNAASQGVDCDGR</sequence>
<reference evidence="2 3" key="1">
    <citation type="journal article" date="2019" name="Nat. Ecol. Evol.">
        <title>Megaphylogeny resolves global patterns of mushroom evolution.</title>
        <authorList>
            <person name="Varga T."/>
            <person name="Krizsan K."/>
            <person name="Foldi C."/>
            <person name="Dima B."/>
            <person name="Sanchez-Garcia M."/>
            <person name="Sanchez-Ramirez S."/>
            <person name="Szollosi G.J."/>
            <person name="Szarkandi J.G."/>
            <person name="Papp V."/>
            <person name="Albert L."/>
            <person name="Andreopoulos W."/>
            <person name="Angelini C."/>
            <person name="Antonin V."/>
            <person name="Barry K.W."/>
            <person name="Bougher N.L."/>
            <person name="Buchanan P."/>
            <person name="Buyck B."/>
            <person name="Bense V."/>
            <person name="Catcheside P."/>
            <person name="Chovatia M."/>
            <person name="Cooper J."/>
            <person name="Damon W."/>
            <person name="Desjardin D."/>
            <person name="Finy P."/>
            <person name="Geml J."/>
            <person name="Haridas S."/>
            <person name="Hughes K."/>
            <person name="Justo A."/>
            <person name="Karasinski D."/>
            <person name="Kautmanova I."/>
            <person name="Kiss B."/>
            <person name="Kocsube S."/>
            <person name="Kotiranta H."/>
            <person name="LaButti K.M."/>
            <person name="Lechner B.E."/>
            <person name="Liimatainen K."/>
            <person name="Lipzen A."/>
            <person name="Lukacs Z."/>
            <person name="Mihaltcheva S."/>
            <person name="Morgado L.N."/>
            <person name="Niskanen T."/>
            <person name="Noordeloos M.E."/>
            <person name="Ohm R.A."/>
            <person name="Ortiz-Santana B."/>
            <person name="Ovrebo C."/>
            <person name="Racz N."/>
            <person name="Riley R."/>
            <person name="Savchenko A."/>
            <person name="Shiryaev A."/>
            <person name="Soop K."/>
            <person name="Spirin V."/>
            <person name="Szebenyi C."/>
            <person name="Tomsovsky M."/>
            <person name="Tulloss R.E."/>
            <person name="Uehling J."/>
            <person name="Grigoriev I.V."/>
            <person name="Vagvolgyi C."/>
            <person name="Papp T."/>
            <person name="Martin F.M."/>
            <person name="Miettinen O."/>
            <person name="Hibbett D.S."/>
            <person name="Nagy L.G."/>
        </authorList>
    </citation>
    <scope>NUCLEOTIDE SEQUENCE [LARGE SCALE GENOMIC DNA]</scope>
    <source>
        <strain evidence="2 3">HHB13444</strain>
    </source>
</reference>
<evidence type="ECO:0000256" key="1">
    <source>
        <dbReference type="SAM" id="Phobius"/>
    </source>
</evidence>
<feature type="transmembrane region" description="Helical" evidence="1">
    <location>
        <begin position="148"/>
        <end position="170"/>
    </location>
</feature>
<keyword evidence="1" id="KW-1133">Transmembrane helix</keyword>
<feature type="transmembrane region" description="Helical" evidence="1">
    <location>
        <begin position="238"/>
        <end position="260"/>
    </location>
</feature>
<organism evidence="2 3">
    <name type="scientific">Polyporus arcularius HHB13444</name>
    <dbReference type="NCBI Taxonomy" id="1314778"/>
    <lineage>
        <taxon>Eukaryota</taxon>
        <taxon>Fungi</taxon>
        <taxon>Dikarya</taxon>
        <taxon>Basidiomycota</taxon>
        <taxon>Agaricomycotina</taxon>
        <taxon>Agaricomycetes</taxon>
        <taxon>Polyporales</taxon>
        <taxon>Polyporaceae</taxon>
        <taxon>Polyporus</taxon>
    </lineage>
</organism>
<proteinExistence type="predicted"/>
<name>A0A5C3PP93_9APHY</name>
<keyword evidence="1" id="KW-0812">Transmembrane</keyword>
<gene>
    <name evidence="2" type="ORF">K466DRAFT_596006</name>
</gene>
<dbReference type="EMBL" id="ML211017">
    <property type="protein sequence ID" value="TFK91584.1"/>
    <property type="molecule type" value="Genomic_DNA"/>
</dbReference>
<feature type="transmembrane region" description="Helical" evidence="1">
    <location>
        <begin position="6"/>
        <end position="28"/>
    </location>
</feature>
<keyword evidence="3" id="KW-1185">Reference proteome</keyword>
<feature type="transmembrane region" description="Helical" evidence="1">
    <location>
        <begin position="104"/>
        <end position="128"/>
    </location>
</feature>
<dbReference type="Proteomes" id="UP000308197">
    <property type="component" value="Unassembled WGS sequence"/>
</dbReference>
<dbReference type="AlphaFoldDB" id="A0A5C3PP93"/>
<evidence type="ECO:0000313" key="3">
    <source>
        <dbReference type="Proteomes" id="UP000308197"/>
    </source>
</evidence>
<evidence type="ECO:0000313" key="2">
    <source>
        <dbReference type="EMBL" id="TFK91584.1"/>
    </source>
</evidence>
<keyword evidence="1" id="KW-0472">Membrane</keyword>
<protein>
    <submittedName>
        <fullName evidence="2">Uncharacterized protein</fullName>
    </submittedName>
</protein>
<feature type="transmembrane region" description="Helical" evidence="1">
    <location>
        <begin position="182"/>
        <end position="204"/>
    </location>
</feature>